<evidence type="ECO:0000313" key="2">
    <source>
        <dbReference type="EMBL" id="ASN82695.1"/>
    </source>
</evidence>
<dbReference type="EMBL" id="CP021082">
    <property type="protein sequence ID" value="ASN82695.1"/>
    <property type="molecule type" value="Genomic_DNA"/>
</dbReference>
<name>A0A221T1C0_9DEIO</name>
<dbReference type="RefSeq" id="WP_027463862.1">
    <property type="nucleotide sequence ID" value="NZ_CP021082.1"/>
</dbReference>
<gene>
    <name evidence="2" type="ORF">DFI_16165</name>
</gene>
<keyword evidence="3" id="KW-1185">Reference proteome</keyword>
<dbReference type="PROSITE" id="PS51257">
    <property type="entry name" value="PROKAR_LIPOPROTEIN"/>
    <property type="match status" value="1"/>
</dbReference>
<evidence type="ECO:0000313" key="3">
    <source>
        <dbReference type="Proteomes" id="UP000259030"/>
    </source>
</evidence>
<reference evidence="2 3" key="1">
    <citation type="submission" date="2017-05" db="EMBL/GenBank/DDBJ databases">
        <title>The complete genome sequence of Deinococcus ficus isolated from the rhizosphere of the Ficus religiosa L. in Taiwan.</title>
        <authorList>
            <person name="Wu K.-M."/>
            <person name="Liao T.-L."/>
            <person name="Liu Y.-M."/>
            <person name="Young C.-C."/>
            <person name="Tsai S.-F."/>
        </authorList>
    </citation>
    <scope>NUCLEOTIDE SEQUENCE [LARGE SCALE GENOMIC DNA]</scope>
    <source>
        <strain evidence="2 3">CC-FR2-10</strain>
        <plasmid evidence="3">pdfi1</plasmid>
    </source>
</reference>
<dbReference type="Pfam" id="PF17957">
    <property type="entry name" value="Big_7"/>
    <property type="match status" value="1"/>
</dbReference>
<feature type="chain" id="PRO_5011225775" description="Bacterial Ig-like domain-containing protein" evidence="1">
    <location>
        <begin position="20"/>
        <end position="486"/>
    </location>
</feature>
<dbReference type="InterPro" id="IPR013783">
    <property type="entry name" value="Ig-like_fold"/>
</dbReference>
<protein>
    <recommendedName>
        <fullName evidence="4">Bacterial Ig-like domain-containing protein</fullName>
    </recommendedName>
</protein>
<keyword evidence="2" id="KW-0614">Plasmid</keyword>
<keyword evidence="1" id="KW-0732">Signal</keyword>
<proteinExistence type="predicted"/>
<dbReference type="KEGG" id="dfc:DFI_16165"/>
<dbReference type="Gene3D" id="2.60.40.10">
    <property type="entry name" value="Immunoglobulins"/>
    <property type="match status" value="1"/>
</dbReference>
<evidence type="ECO:0000256" key="1">
    <source>
        <dbReference type="SAM" id="SignalP"/>
    </source>
</evidence>
<organism evidence="2 3">
    <name type="scientific">Deinococcus ficus</name>
    <dbReference type="NCBI Taxonomy" id="317577"/>
    <lineage>
        <taxon>Bacteria</taxon>
        <taxon>Thermotogati</taxon>
        <taxon>Deinococcota</taxon>
        <taxon>Deinococci</taxon>
        <taxon>Deinococcales</taxon>
        <taxon>Deinococcaceae</taxon>
        <taxon>Deinococcus</taxon>
    </lineage>
</organism>
<evidence type="ECO:0008006" key="4">
    <source>
        <dbReference type="Google" id="ProtNLM"/>
    </source>
</evidence>
<geneLocation type="plasmid" evidence="3">
    <name>pdfi1</name>
</geneLocation>
<sequence>MQKRTQLALALTALTAALASCGTPSAPVASAPLVKVEVTAPMVFGQSRQGLGAQGLTSDAPARHYDVTVRDSSGKIVAFDGTTFDPTGAGNTTLTLNNANNFKQTLLLPAGEYTFENKVKDDASSSVLLAYGPGSENKGTVDANFSLIRLKSHAVLSTANTTLSPSMTLNELYTDTKFNLSLNLKTATVANANGATVPTSDIGAVTYSLGNSTDGVLNGAGSKIGVNVTSRGTATDSILNVTASFSAWVQTGDTATFQPVSIAFAKQIQTNVMTTDTVMPSLTLNAAAPTTGTTATLTGTVSDDVMVQGVRVYVDGNLVASMDASEGVGMVTGDSNGGWTAPWMPSKDGTYAVTVIAEDSSGNETRVDQSVTATTPVAVTYDFEAQQYTGAQTPITVKAGQINTFKVNYAGNASELHIWAQTMSCATNCGNNTLTMTVTKPDGSTPAPNWTDWGYVEYGSYDQPGVYTITLTTDFDGVVDLEAHTH</sequence>
<dbReference type="Proteomes" id="UP000259030">
    <property type="component" value="Plasmid pDFI1"/>
</dbReference>
<dbReference type="AlphaFoldDB" id="A0A221T1C0"/>
<dbReference type="STRING" id="317577.GCA_000419625_02985"/>
<feature type="signal peptide" evidence="1">
    <location>
        <begin position="1"/>
        <end position="19"/>
    </location>
</feature>
<accession>A0A221T1C0</accession>